<gene>
    <name evidence="2" type="ORF">DXN05_10030</name>
</gene>
<keyword evidence="3" id="KW-1185">Reference proteome</keyword>
<accession>A0A3E1NMM2</accession>
<evidence type="ECO:0000256" key="1">
    <source>
        <dbReference type="PIRSR" id="PIRSR000440-1"/>
    </source>
</evidence>
<dbReference type="RefSeq" id="WP_116847166.1">
    <property type="nucleotide sequence ID" value="NZ_QTJU01000002.1"/>
</dbReference>
<dbReference type="AlphaFoldDB" id="A0A3E1NMM2"/>
<keyword evidence="2" id="KW-0808">Transferase</keyword>
<dbReference type="InterPro" id="IPR001707">
    <property type="entry name" value="Cmp_AcTrfase"/>
</dbReference>
<evidence type="ECO:0000313" key="2">
    <source>
        <dbReference type="EMBL" id="RFM29084.1"/>
    </source>
</evidence>
<dbReference type="Gene3D" id="3.30.559.10">
    <property type="entry name" value="Chloramphenicol acetyltransferase-like domain"/>
    <property type="match status" value="1"/>
</dbReference>
<sequence>MKQKLDIDNWERRDHFNFFNKFDEPFWGVTVTIECTRAHQLAKEKKVSFYLYYLYKAITAAKQVLPFRYRIEEGEVFVYDHIDVGTTVPRSNGTFGFGYFPWQPDFELYYEGASKEMERIQNATDLERHPVNNIIRFSALPWLDFTSLSHARNFGVQDSAPKISFGKITEKDGVKTMPMSVHVHHALVDGVHVGQFVERFQALLNEETM</sequence>
<dbReference type="SMART" id="SM01059">
    <property type="entry name" value="CAT"/>
    <property type="match status" value="1"/>
</dbReference>
<dbReference type="Proteomes" id="UP000261284">
    <property type="component" value="Unassembled WGS sequence"/>
</dbReference>
<organism evidence="2 3">
    <name type="scientific">Deminuibacter soli</name>
    <dbReference type="NCBI Taxonomy" id="2291815"/>
    <lineage>
        <taxon>Bacteria</taxon>
        <taxon>Pseudomonadati</taxon>
        <taxon>Bacteroidota</taxon>
        <taxon>Chitinophagia</taxon>
        <taxon>Chitinophagales</taxon>
        <taxon>Chitinophagaceae</taxon>
        <taxon>Deminuibacter</taxon>
    </lineage>
</organism>
<reference evidence="2 3" key="1">
    <citation type="submission" date="2018-08" db="EMBL/GenBank/DDBJ databases">
        <title>Chitinophagaceae sp. K23C18032701, a novel bacterium isolated from forest soil.</title>
        <authorList>
            <person name="Wang C."/>
        </authorList>
    </citation>
    <scope>NUCLEOTIDE SEQUENCE [LARGE SCALE GENOMIC DNA]</scope>
    <source>
        <strain evidence="2 3">K23C18032701</strain>
    </source>
</reference>
<dbReference type="PIRSF" id="PIRSF000440">
    <property type="entry name" value="CAT"/>
    <property type="match status" value="1"/>
</dbReference>
<dbReference type="Pfam" id="PF00302">
    <property type="entry name" value="CAT"/>
    <property type="match status" value="1"/>
</dbReference>
<dbReference type="EMBL" id="QTJU01000002">
    <property type="protein sequence ID" value="RFM29084.1"/>
    <property type="molecule type" value="Genomic_DNA"/>
</dbReference>
<dbReference type="GO" id="GO:0008811">
    <property type="term" value="F:chloramphenicol O-acetyltransferase activity"/>
    <property type="evidence" value="ECO:0007669"/>
    <property type="project" value="InterPro"/>
</dbReference>
<dbReference type="InterPro" id="IPR023213">
    <property type="entry name" value="CAT-like_dom_sf"/>
</dbReference>
<protein>
    <submittedName>
        <fullName evidence="2">Chloramphenicol acetyltransferase</fullName>
    </submittedName>
</protein>
<name>A0A3E1NMM2_9BACT</name>
<comment type="caution">
    <text evidence="2">The sequence shown here is derived from an EMBL/GenBank/DDBJ whole genome shotgun (WGS) entry which is preliminary data.</text>
</comment>
<feature type="active site" description="Proton acceptor" evidence="1">
    <location>
        <position position="185"/>
    </location>
</feature>
<proteinExistence type="predicted"/>
<dbReference type="OrthoDB" id="9801766at2"/>
<dbReference type="PANTHER" id="PTHR38474:SF1">
    <property type="entry name" value="SLR0299 PROTEIN"/>
    <property type="match status" value="1"/>
</dbReference>
<dbReference type="PANTHER" id="PTHR38474">
    <property type="entry name" value="SLR0299 PROTEIN"/>
    <property type="match status" value="1"/>
</dbReference>
<dbReference type="SUPFAM" id="SSF52777">
    <property type="entry name" value="CoA-dependent acyltransferases"/>
    <property type="match status" value="1"/>
</dbReference>
<evidence type="ECO:0000313" key="3">
    <source>
        <dbReference type="Proteomes" id="UP000261284"/>
    </source>
</evidence>